<evidence type="ECO:0000256" key="11">
    <source>
        <dbReference type="ARBA" id="ARBA00022984"/>
    </source>
</evidence>
<comment type="caution">
    <text evidence="18">The sequence shown here is derived from an EMBL/GenBank/DDBJ whole genome shotgun (WGS) entry which is preliminary data.</text>
</comment>
<dbReference type="NCBIfam" id="TIGR00179">
    <property type="entry name" value="murB"/>
    <property type="match status" value="1"/>
</dbReference>
<evidence type="ECO:0000256" key="14">
    <source>
        <dbReference type="ARBA" id="ARBA00023316"/>
    </source>
</evidence>
<sequence length="306" mass="33358">MLTIKEHVQIAPLTTFGIGGPARYFVDVRTEDEIRAALAWARERGLRFVVLAGKSNVLVPDEGLDALVINITSNSFSFSGTQLSADAGCNLLTLVREATKRGLGGWEKLAGIPGTMGGAVRGNAGAFGPEIKDFVISVRALSSQSGEYRDFVNRDIGFAYRDSFFKRDPQWIITRVRVKLAKADPAASVRFTEETIAERERRHIQNVRAAGSFFVNPVVPRAIQELFEREKGAPAREGRVPAGWLIEKVGLKGARVGDAVASGQHPNYLKNDGKASAKDVLALAQKIKDAVRKQFGIELQEEAVVL</sequence>
<keyword evidence="5 16" id="KW-0963">Cytoplasm</keyword>
<organism evidence="18 19">
    <name type="scientific">Candidatus Kaiserbacteria bacterium RIFCSPLOWO2_01_FULL_54_13</name>
    <dbReference type="NCBI Taxonomy" id="1798512"/>
    <lineage>
        <taxon>Bacteria</taxon>
        <taxon>Candidatus Kaiseribacteriota</taxon>
    </lineage>
</organism>
<evidence type="ECO:0000256" key="13">
    <source>
        <dbReference type="ARBA" id="ARBA00023306"/>
    </source>
</evidence>
<dbReference type="GO" id="GO:0008360">
    <property type="term" value="P:regulation of cell shape"/>
    <property type="evidence" value="ECO:0007669"/>
    <property type="project" value="UniProtKB-KW"/>
</dbReference>
<dbReference type="Gene3D" id="3.90.78.10">
    <property type="entry name" value="UDP-N-acetylenolpyruvoylglucosamine reductase, C-terminal domain"/>
    <property type="match status" value="1"/>
</dbReference>
<dbReference type="SUPFAM" id="SSF56194">
    <property type="entry name" value="Uridine diphospho-N-Acetylenolpyruvylglucosamine reductase, MurB, C-terminal domain"/>
    <property type="match status" value="1"/>
</dbReference>
<evidence type="ECO:0000256" key="6">
    <source>
        <dbReference type="ARBA" id="ARBA00022618"/>
    </source>
</evidence>
<dbReference type="InterPro" id="IPR036318">
    <property type="entry name" value="FAD-bd_PCMH-like_sf"/>
</dbReference>
<evidence type="ECO:0000313" key="19">
    <source>
        <dbReference type="Proteomes" id="UP000177372"/>
    </source>
</evidence>
<dbReference type="InterPro" id="IPR011601">
    <property type="entry name" value="MurB_C"/>
</dbReference>
<name>A0A1F6F3K0_9BACT</name>
<accession>A0A1F6F3K0</accession>
<evidence type="ECO:0000256" key="16">
    <source>
        <dbReference type="HAMAP-Rule" id="MF_00037"/>
    </source>
</evidence>
<evidence type="ECO:0000256" key="8">
    <source>
        <dbReference type="ARBA" id="ARBA00022827"/>
    </source>
</evidence>
<evidence type="ECO:0000259" key="17">
    <source>
        <dbReference type="PROSITE" id="PS51387"/>
    </source>
</evidence>
<keyword evidence="14 16" id="KW-0961">Cell wall biogenesis/degradation</keyword>
<feature type="domain" description="FAD-binding PCMH-type" evidence="17">
    <location>
        <begin position="17"/>
        <end position="183"/>
    </location>
</feature>
<dbReference type="PANTHER" id="PTHR21071:SF4">
    <property type="entry name" value="UDP-N-ACETYLENOLPYRUVOYLGLUCOSAMINE REDUCTASE"/>
    <property type="match status" value="1"/>
</dbReference>
<protein>
    <recommendedName>
        <fullName evidence="16">UDP-N-acetylenolpyruvoylglucosamine reductase</fullName>
        <ecNumber evidence="16">1.3.1.98</ecNumber>
    </recommendedName>
    <alternativeName>
        <fullName evidence="16">UDP-N-acetylmuramate dehydrogenase</fullName>
    </alternativeName>
</protein>
<dbReference type="InterPro" id="IPR006094">
    <property type="entry name" value="Oxid_FAD_bind_N"/>
</dbReference>
<dbReference type="InterPro" id="IPR016166">
    <property type="entry name" value="FAD-bd_PCMH"/>
</dbReference>
<evidence type="ECO:0000256" key="15">
    <source>
        <dbReference type="ARBA" id="ARBA00048914"/>
    </source>
</evidence>
<evidence type="ECO:0000313" key="18">
    <source>
        <dbReference type="EMBL" id="OGG80421.1"/>
    </source>
</evidence>
<reference evidence="18 19" key="1">
    <citation type="journal article" date="2016" name="Nat. Commun.">
        <title>Thousands of microbial genomes shed light on interconnected biogeochemical processes in an aquifer system.</title>
        <authorList>
            <person name="Anantharaman K."/>
            <person name="Brown C.T."/>
            <person name="Hug L.A."/>
            <person name="Sharon I."/>
            <person name="Castelle C.J."/>
            <person name="Probst A.J."/>
            <person name="Thomas B.C."/>
            <person name="Singh A."/>
            <person name="Wilkins M.J."/>
            <person name="Karaoz U."/>
            <person name="Brodie E.L."/>
            <person name="Williams K.H."/>
            <person name="Hubbard S.S."/>
            <person name="Banfield J.F."/>
        </authorList>
    </citation>
    <scope>NUCLEOTIDE SEQUENCE [LARGE SCALE GENOMIC DNA]</scope>
</reference>
<comment type="subcellular location">
    <subcellularLocation>
        <location evidence="3 16">Cytoplasm</location>
    </subcellularLocation>
</comment>
<dbReference type="Pfam" id="PF01565">
    <property type="entry name" value="FAD_binding_4"/>
    <property type="match status" value="1"/>
</dbReference>
<dbReference type="SUPFAM" id="SSF56176">
    <property type="entry name" value="FAD-binding/transporter-associated domain-like"/>
    <property type="match status" value="1"/>
</dbReference>
<evidence type="ECO:0000256" key="2">
    <source>
        <dbReference type="ARBA" id="ARBA00003921"/>
    </source>
</evidence>
<evidence type="ECO:0000256" key="5">
    <source>
        <dbReference type="ARBA" id="ARBA00022490"/>
    </source>
</evidence>
<evidence type="ECO:0000256" key="9">
    <source>
        <dbReference type="ARBA" id="ARBA00022857"/>
    </source>
</evidence>
<comment type="catalytic activity">
    <reaction evidence="15 16">
        <text>UDP-N-acetyl-alpha-D-muramate + NADP(+) = UDP-N-acetyl-3-O-(1-carboxyvinyl)-alpha-D-glucosamine + NADPH + H(+)</text>
        <dbReference type="Rhea" id="RHEA:12248"/>
        <dbReference type="ChEBI" id="CHEBI:15378"/>
        <dbReference type="ChEBI" id="CHEBI:57783"/>
        <dbReference type="ChEBI" id="CHEBI:58349"/>
        <dbReference type="ChEBI" id="CHEBI:68483"/>
        <dbReference type="ChEBI" id="CHEBI:70757"/>
        <dbReference type="EC" id="1.3.1.98"/>
    </reaction>
</comment>
<keyword evidence="13 16" id="KW-0131">Cell cycle</keyword>
<dbReference type="Proteomes" id="UP000177372">
    <property type="component" value="Unassembled WGS sequence"/>
</dbReference>
<evidence type="ECO:0000256" key="3">
    <source>
        <dbReference type="ARBA" id="ARBA00004496"/>
    </source>
</evidence>
<dbReference type="GO" id="GO:0051301">
    <property type="term" value="P:cell division"/>
    <property type="evidence" value="ECO:0007669"/>
    <property type="project" value="UniProtKB-KW"/>
</dbReference>
<dbReference type="HAMAP" id="MF_00037">
    <property type="entry name" value="MurB"/>
    <property type="match status" value="1"/>
</dbReference>
<feature type="active site" evidence="16">
    <location>
        <position position="302"/>
    </location>
</feature>
<dbReference type="InterPro" id="IPR036635">
    <property type="entry name" value="MurB_C_sf"/>
</dbReference>
<keyword evidence="8 16" id="KW-0274">FAD</keyword>
<dbReference type="InterPro" id="IPR003170">
    <property type="entry name" value="MurB"/>
</dbReference>
<keyword evidence="10 16" id="KW-0133">Cell shape</keyword>
<dbReference type="PANTHER" id="PTHR21071">
    <property type="entry name" value="UDP-N-ACETYLENOLPYRUVOYLGLUCOSAMINE REDUCTASE"/>
    <property type="match status" value="1"/>
</dbReference>
<dbReference type="Gene3D" id="3.30.465.10">
    <property type="match status" value="1"/>
</dbReference>
<evidence type="ECO:0000256" key="1">
    <source>
        <dbReference type="ARBA" id="ARBA00001974"/>
    </source>
</evidence>
<dbReference type="GO" id="GO:0009252">
    <property type="term" value="P:peptidoglycan biosynthetic process"/>
    <property type="evidence" value="ECO:0007669"/>
    <property type="project" value="UniProtKB-UniRule"/>
</dbReference>
<evidence type="ECO:0000256" key="12">
    <source>
        <dbReference type="ARBA" id="ARBA00023002"/>
    </source>
</evidence>
<dbReference type="InterPro" id="IPR016169">
    <property type="entry name" value="FAD-bd_PCMH_sub2"/>
</dbReference>
<feature type="active site" description="Proton donor" evidence="16">
    <location>
        <position position="212"/>
    </location>
</feature>
<gene>
    <name evidence="16" type="primary">murB</name>
    <name evidence="18" type="ORF">A3A39_02600</name>
</gene>
<evidence type="ECO:0000256" key="4">
    <source>
        <dbReference type="ARBA" id="ARBA00004752"/>
    </source>
</evidence>
<comment type="pathway">
    <text evidence="4 16">Cell wall biogenesis; peptidoglycan biosynthesis.</text>
</comment>
<dbReference type="UniPathway" id="UPA00219"/>
<keyword evidence="12 16" id="KW-0560">Oxidoreductase</keyword>
<dbReference type="AlphaFoldDB" id="A0A1F6F3K0"/>
<dbReference type="EMBL" id="MFLZ01000008">
    <property type="protein sequence ID" value="OGG80421.1"/>
    <property type="molecule type" value="Genomic_DNA"/>
</dbReference>
<proteinExistence type="inferred from homology"/>
<keyword evidence="9 16" id="KW-0521">NADP</keyword>
<keyword evidence="6 16" id="KW-0132">Cell division</keyword>
<comment type="function">
    <text evidence="2 16">Cell wall formation.</text>
</comment>
<dbReference type="GO" id="GO:0071555">
    <property type="term" value="P:cell wall organization"/>
    <property type="evidence" value="ECO:0007669"/>
    <property type="project" value="UniProtKB-KW"/>
</dbReference>
<dbReference type="Gene3D" id="3.30.43.10">
    <property type="entry name" value="Uridine Diphospho-n-acetylenolpyruvylglucosamine Reductase, domain 2"/>
    <property type="match status" value="1"/>
</dbReference>
<feature type="active site" evidence="16">
    <location>
        <position position="161"/>
    </location>
</feature>
<comment type="cofactor">
    <cofactor evidence="1 16">
        <name>FAD</name>
        <dbReference type="ChEBI" id="CHEBI:57692"/>
    </cofactor>
</comment>
<dbReference type="GO" id="GO:0071949">
    <property type="term" value="F:FAD binding"/>
    <property type="evidence" value="ECO:0007669"/>
    <property type="project" value="InterPro"/>
</dbReference>
<comment type="similarity">
    <text evidence="16">Belongs to the MurB family.</text>
</comment>
<dbReference type="GO" id="GO:0008762">
    <property type="term" value="F:UDP-N-acetylmuramate dehydrogenase activity"/>
    <property type="evidence" value="ECO:0007669"/>
    <property type="project" value="UniProtKB-UniRule"/>
</dbReference>
<dbReference type="Pfam" id="PF02873">
    <property type="entry name" value="MurB_C"/>
    <property type="match status" value="1"/>
</dbReference>
<dbReference type="PROSITE" id="PS51387">
    <property type="entry name" value="FAD_PCMH"/>
    <property type="match status" value="1"/>
</dbReference>
<dbReference type="GO" id="GO:0005829">
    <property type="term" value="C:cytosol"/>
    <property type="evidence" value="ECO:0007669"/>
    <property type="project" value="TreeGrafter"/>
</dbReference>
<dbReference type="EC" id="1.3.1.98" evidence="16"/>
<evidence type="ECO:0000256" key="7">
    <source>
        <dbReference type="ARBA" id="ARBA00022630"/>
    </source>
</evidence>
<dbReference type="InterPro" id="IPR016167">
    <property type="entry name" value="FAD-bd_PCMH_sub1"/>
</dbReference>
<evidence type="ECO:0000256" key="10">
    <source>
        <dbReference type="ARBA" id="ARBA00022960"/>
    </source>
</evidence>
<keyword evidence="7 16" id="KW-0285">Flavoprotein</keyword>
<dbReference type="STRING" id="1798512.A3A39_02600"/>
<keyword evidence="11 16" id="KW-0573">Peptidoglycan synthesis</keyword>